<dbReference type="PROSITE" id="PS51194">
    <property type="entry name" value="HELICASE_CTER"/>
    <property type="match status" value="1"/>
</dbReference>
<keyword evidence="3" id="KW-0378">Hydrolase</keyword>
<dbReference type="Gene3D" id="3.40.50.300">
    <property type="entry name" value="P-loop containing nucleotide triphosphate hydrolases"/>
    <property type="match status" value="1"/>
</dbReference>
<dbReference type="STRING" id="400055.SAMN04490243_1048"/>
<dbReference type="InterPro" id="IPR001650">
    <property type="entry name" value="Helicase_C-like"/>
</dbReference>
<dbReference type="RefSeq" id="WP_218154988.1">
    <property type="nucleotide sequence ID" value="NZ_FOYQ01000001.1"/>
</dbReference>
<feature type="compositionally biased region" description="Polar residues" evidence="1">
    <location>
        <begin position="78"/>
        <end position="100"/>
    </location>
</feature>
<gene>
    <name evidence="3" type="ORF">SAMN04490243_1048</name>
</gene>
<organism evidence="3 4">
    <name type="scientific">Robiginitalea myxolifaciens</name>
    <dbReference type="NCBI Taxonomy" id="400055"/>
    <lineage>
        <taxon>Bacteria</taxon>
        <taxon>Pseudomonadati</taxon>
        <taxon>Bacteroidota</taxon>
        <taxon>Flavobacteriia</taxon>
        <taxon>Flavobacteriales</taxon>
        <taxon>Flavobacteriaceae</taxon>
        <taxon>Robiginitalea</taxon>
    </lineage>
</organism>
<feature type="region of interest" description="Disordered" evidence="1">
    <location>
        <begin position="65"/>
        <end position="112"/>
    </location>
</feature>
<accession>A0A1I6G167</accession>
<proteinExistence type="predicted"/>
<keyword evidence="4" id="KW-1185">Reference proteome</keyword>
<evidence type="ECO:0000313" key="3">
    <source>
        <dbReference type="EMBL" id="SFR35807.1"/>
    </source>
</evidence>
<dbReference type="InterPro" id="IPR027417">
    <property type="entry name" value="P-loop_NTPase"/>
</dbReference>
<dbReference type="CDD" id="cd18785">
    <property type="entry name" value="SF2_C"/>
    <property type="match status" value="1"/>
</dbReference>
<feature type="region of interest" description="Disordered" evidence="1">
    <location>
        <begin position="438"/>
        <end position="458"/>
    </location>
</feature>
<protein>
    <submittedName>
        <fullName evidence="3">Helicase conserved C-terminal domain-containing protein</fullName>
    </submittedName>
</protein>
<dbReference type="GO" id="GO:0004386">
    <property type="term" value="F:helicase activity"/>
    <property type="evidence" value="ECO:0007669"/>
    <property type="project" value="UniProtKB-KW"/>
</dbReference>
<feature type="compositionally biased region" description="Acidic residues" evidence="1">
    <location>
        <begin position="65"/>
        <end position="74"/>
    </location>
</feature>
<dbReference type="Proteomes" id="UP000199534">
    <property type="component" value="Unassembled WGS sequence"/>
</dbReference>
<keyword evidence="3" id="KW-0547">Nucleotide-binding</keyword>
<name>A0A1I6G167_9FLAO</name>
<evidence type="ECO:0000313" key="4">
    <source>
        <dbReference type="Proteomes" id="UP000199534"/>
    </source>
</evidence>
<evidence type="ECO:0000259" key="2">
    <source>
        <dbReference type="PROSITE" id="PS51194"/>
    </source>
</evidence>
<evidence type="ECO:0000256" key="1">
    <source>
        <dbReference type="SAM" id="MobiDB-lite"/>
    </source>
</evidence>
<dbReference type="EMBL" id="FOYQ01000001">
    <property type="protein sequence ID" value="SFR35807.1"/>
    <property type="molecule type" value="Genomic_DNA"/>
</dbReference>
<keyword evidence="3" id="KW-0347">Helicase</keyword>
<dbReference type="SUPFAM" id="SSF52540">
    <property type="entry name" value="P-loop containing nucleoside triphosphate hydrolases"/>
    <property type="match status" value="2"/>
</dbReference>
<keyword evidence="3" id="KW-0067">ATP-binding</keyword>
<sequence>MSKTNKNIRDEIKSWVERAYLGPFQIDVHGNPDLVEELSTKPRDLYTTGILYPQVSEFDELFQETEETLPDSEDARDNTQSIRDSTSVNVRESTRQSQYRGKSVEDDDDNEQEEELRMTTEFNPSSIAISMLVNEDSVVNADFACGKYSLVKNETGNTVFKRSDIRLGLDLRISSFSITVMKDPPNNWEHSSNKNQLVLNDDHNSIRIKAILRKQIGDSNSSYVLTLSIINPLQCSVSGVKQTSNCVFQPSIEVRTQEGFLPFPDNSDLSSLSKEEVELKFLYRNYKNYGMGHGCAVDWNVDNGKVSKIFSSIIPTETINGVDFEPEELSGVSDVLFMKNLTDCDPDFQSKALIDRLEKFVSVYDTWIDKQQEMISEEKLNSHFQSSADNLLIQCTDLSRRMKKGITLLRDPDILRAFLDANKAMFYQRIMGDFSSHRRQNGRVQHNGPEKDDPLPQFDQIPKNAISGIIWENGAYKEDWQSLASSSNRYLAKWRPFQLAFILSQLEGITDDNSSDRNTVDLLWFATGGGKTEAYLGLIAFTIFYTRITSAYTESGVTVMMRYTLRMLNKQQFSRANILVCACELIRKRHPDQYGSDRISNGLWVGKSLSPNKHHGSTNYPGNNELMVKYKTRIENLSSYGSGTYSPAVFSCPCCGNKLVKEIITDSNGDSSVVGRWGYHQMINPLNRRPFGNDNPFHMVCTNTKCYFHVPPNSFQGRRNDTSEFIENVLPIHYVDESIYQNRPTLLFSTVDKYAQLAWKNECFRLFNLDDQFERMSDPPKLIIQDELHLISSSLGTIYSLFEFAIDELCKSGGISPKIVTATATVRNAMYQCIKIYDRKSYRQFPPSGITIDDAFFSRRKQQDEKARLYVGIMSSGFTSTTAKLRLDSVIQEGVNTISGASSENLDNYYTLLAYFNTVKELGKYRTLLEDDIKDYRKFLSNFRRTFFMDYNPDRTIELSSQMTGDDINRGLEALEKVRLHKIDEEDSIVFFLNSLGIRSIKDMELTRMWDGSWNWKWLRVIRENWEFLEKECGLSPDMFVDQNVNSKEPEQKERIKRLLDHCCGFFAERISSLVDPSNTEDPIKIAMSTNMISVGVDIPRLNVMSISGQPKTTAEYIQASSRVGREVPGIVFTLYNPAKNRDRSHYENFKDYHQAYYRYVESTSVTPFSLPALEKVTDSIVIALMRAFYFKRDDDAYLSTQAKEALEEICNKMIGRFLEIEKTLGNTNERALVSKRESIERIFSDLKERWENLGHVRFTTFQDMMRINQLSPDNIRDLLFVDLKYKNHPVADDKLFAMTSLRDVETTSRIRIKSYIE</sequence>
<dbReference type="Pfam" id="PF00271">
    <property type="entry name" value="Helicase_C"/>
    <property type="match status" value="1"/>
</dbReference>
<reference evidence="3 4" key="1">
    <citation type="submission" date="2016-10" db="EMBL/GenBank/DDBJ databases">
        <authorList>
            <person name="de Groot N.N."/>
        </authorList>
    </citation>
    <scope>NUCLEOTIDE SEQUENCE [LARGE SCALE GENOMIC DNA]</scope>
    <source>
        <strain evidence="3 4">DSM 21019</strain>
    </source>
</reference>
<feature type="domain" description="Helicase C-terminal" evidence="2">
    <location>
        <begin position="1021"/>
        <end position="1175"/>
    </location>
</feature>